<dbReference type="EMBL" id="MK250085">
    <property type="protein sequence ID" value="QDY51765.1"/>
    <property type="molecule type" value="Genomic_DNA"/>
</dbReference>
<feature type="transmembrane region" description="Helical" evidence="1">
    <location>
        <begin position="54"/>
        <end position="75"/>
    </location>
</feature>
<organism evidence="2">
    <name type="scientific">Mimiviridae sp. ChoanoV1</name>
    <dbReference type="NCBI Taxonomy" id="2596887"/>
    <lineage>
        <taxon>Viruses</taxon>
        <taxon>Varidnaviria</taxon>
        <taxon>Bamfordvirae</taxon>
        <taxon>Nucleocytoviricota</taxon>
        <taxon>Megaviricetes</taxon>
        <taxon>Imitervirales</taxon>
        <taxon>Schizomimiviridae</taxon>
    </lineage>
</organism>
<accession>A0A5B8IH27</accession>
<name>A0A5B8IH27_9VIRU</name>
<keyword evidence="1" id="KW-1133">Transmembrane helix</keyword>
<reference evidence="2" key="1">
    <citation type="submission" date="2018-11" db="EMBL/GenBank/DDBJ databases">
        <title>A distinct lineage of giant viruses engineers rhodopsin photosystems in predatory marine eukaryotes.</title>
        <authorList>
            <person name="Needham D.M."/>
            <person name="Yoshizawa S."/>
            <person name="Hosaka T."/>
            <person name="Poirier C."/>
            <person name="Choi C.-J."/>
            <person name="Hehenberger E."/>
            <person name="Irwin N.A.T."/>
            <person name="Wilken S."/>
            <person name="Yung C.-M."/>
            <person name="Bachy C."/>
            <person name="Kurihara R."/>
            <person name="Nakajima Y."/>
            <person name="Kojima K."/>
            <person name="Kimura-Someya T."/>
            <person name="Leonard G."/>
            <person name="Malmstrom R.R."/>
            <person name="Mende D."/>
            <person name="Olson D.K."/>
            <person name="Sudo Y."/>
            <person name="Sudek S."/>
            <person name="Richards T.A."/>
            <person name="DeLong E.F."/>
            <person name="Keeling P.J."/>
            <person name="Santoro A.E."/>
            <person name="Shirouzu M."/>
            <person name="Iwasaki W."/>
            <person name="Worden A.Z."/>
        </authorList>
    </citation>
    <scope>NUCLEOTIDE SEQUENCE</scope>
</reference>
<evidence type="ECO:0000313" key="2">
    <source>
        <dbReference type="EMBL" id="QDY51765.1"/>
    </source>
</evidence>
<sequence length="76" mass="8985">MELNELKNPLYLTFLIYIVVISVLFYLKPKFLYIKNTKKFKVFGTGSKNNKTIFPLWLILMTSMIIVYSMLCILIN</sequence>
<evidence type="ECO:0000256" key="1">
    <source>
        <dbReference type="SAM" id="Phobius"/>
    </source>
</evidence>
<gene>
    <name evidence="2" type="ORF">1_150</name>
</gene>
<protein>
    <submittedName>
        <fullName evidence="2">Uncharacterized protein</fullName>
    </submittedName>
</protein>
<proteinExistence type="predicted"/>
<keyword evidence="1" id="KW-0812">Transmembrane</keyword>
<keyword evidence="1" id="KW-0472">Membrane</keyword>
<feature type="transmembrane region" description="Helical" evidence="1">
    <location>
        <begin position="9"/>
        <end position="27"/>
    </location>
</feature>